<reference evidence="1 2" key="1">
    <citation type="submission" date="2024-01" db="EMBL/GenBank/DDBJ databases">
        <title>A draft genome for a cacao thread blight-causing isolate of Paramarasmius palmivorus.</title>
        <authorList>
            <person name="Baruah I.K."/>
            <person name="Bukari Y."/>
            <person name="Amoako-Attah I."/>
            <person name="Meinhardt L.W."/>
            <person name="Bailey B.A."/>
            <person name="Cohen S.P."/>
        </authorList>
    </citation>
    <scope>NUCLEOTIDE SEQUENCE [LARGE SCALE GENOMIC DNA]</scope>
    <source>
        <strain evidence="1 2">GH-12</strain>
    </source>
</reference>
<keyword evidence="2" id="KW-1185">Reference proteome</keyword>
<dbReference type="Proteomes" id="UP001383192">
    <property type="component" value="Unassembled WGS sequence"/>
</dbReference>
<accession>A0AAW0DKE7</accession>
<gene>
    <name evidence="1" type="ORF">VNI00_004397</name>
</gene>
<name>A0AAW0DKE7_9AGAR</name>
<comment type="caution">
    <text evidence="1">The sequence shown here is derived from an EMBL/GenBank/DDBJ whole genome shotgun (WGS) entry which is preliminary data.</text>
</comment>
<evidence type="ECO:0000313" key="2">
    <source>
        <dbReference type="Proteomes" id="UP001383192"/>
    </source>
</evidence>
<dbReference type="EMBL" id="JAYKXP010000011">
    <property type="protein sequence ID" value="KAK7053076.1"/>
    <property type="molecule type" value="Genomic_DNA"/>
</dbReference>
<dbReference type="AlphaFoldDB" id="A0AAW0DKE7"/>
<sequence length="582" mass="66043">MEEFLPPLNSPNSWGSVSIGGFLDAQESFQKFTLSYLPLFKFTNTPLYLYWGEDAEYTTRYLPVILRELAPNSSTLAALRASRVPTTAAPVNIMELVPVVHGSGQSNREDMKSFFERRGRMRKAALERETLELRAAREAREANALYYQCPGRKGARVYTWEKEGIHWIRVPVGRNNYDSVWGEYSDNQKRFDSIMNEWDLCENFGADDYTSADSDTESIDMADMEGGPFVDPQHFPEDHEMLVPVEGPEAATGKSADQRHSLVGSVDEDLEEGELSPLEVFEHELQVQASQSVLLELFQREDTTGRYTVQETVQEVAYFRYGFQVERQQLDRQVLYSMSLPWIKVHKILGFPTAEATEDVQDELGYFVSYILRTAPSDLSASFELFDLSRGLPYPRGIERVGVNNELFLLSSSLSPFAVVVHDALTVLEAWRRGWDLEPVKLAAMLLQRGYKFRTVVAGRPGSSLATGERGYAQLGFRSYLHRFDTTDYYAYLYHRDMFLRSPRGRAVALRGGILARLARDIVSAEDVVRGPSEQVSASHDIGECIYYDNGQFWWDDTLSVDEENLICGTYDVESGKCINPS</sequence>
<organism evidence="1 2">
    <name type="scientific">Paramarasmius palmivorus</name>
    <dbReference type="NCBI Taxonomy" id="297713"/>
    <lineage>
        <taxon>Eukaryota</taxon>
        <taxon>Fungi</taxon>
        <taxon>Dikarya</taxon>
        <taxon>Basidiomycota</taxon>
        <taxon>Agaricomycotina</taxon>
        <taxon>Agaricomycetes</taxon>
        <taxon>Agaricomycetidae</taxon>
        <taxon>Agaricales</taxon>
        <taxon>Marasmiineae</taxon>
        <taxon>Marasmiaceae</taxon>
        <taxon>Paramarasmius</taxon>
    </lineage>
</organism>
<evidence type="ECO:0000313" key="1">
    <source>
        <dbReference type="EMBL" id="KAK7053076.1"/>
    </source>
</evidence>
<proteinExistence type="predicted"/>
<protein>
    <submittedName>
        <fullName evidence="1">Uncharacterized protein</fullName>
    </submittedName>
</protein>